<dbReference type="InterPro" id="IPR036561">
    <property type="entry name" value="MAM33_sf"/>
</dbReference>
<comment type="caution">
    <text evidence="1">The sequence shown here is derived from an EMBL/GenBank/DDBJ whole genome shotgun (WGS) entry which is preliminary data.</text>
</comment>
<gene>
    <name evidence="1" type="ORF">A1Q1_05889</name>
</gene>
<dbReference type="InterPro" id="IPR003428">
    <property type="entry name" value="MAM33"/>
</dbReference>
<dbReference type="PANTHER" id="PTHR10826:SF1">
    <property type="entry name" value="COMPLEMENT COMPONENT 1 Q SUBCOMPONENT-BINDING PROTEIN, MITOCHONDRIAL"/>
    <property type="match status" value="1"/>
</dbReference>
<dbReference type="GO" id="GO:0042256">
    <property type="term" value="P:cytosolic ribosome assembly"/>
    <property type="evidence" value="ECO:0007669"/>
    <property type="project" value="TreeGrafter"/>
</dbReference>
<dbReference type="VEuPathDB" id="FungiDB:A1Q1_05889"/>
<sequence length="249" mass="26876">MSALRALRPALRSVRAAQVARVAVAARPVAMRAFSVSFPARGSGESDGELAAALASEHAYETEAASDEKPAFLKELLNEGVWSLADEPANDDVVLTRKFGDETIKLTFQVSDLDESEPMDGVDSNGEAIDGVSPPCITTTCLLSKSASPKSLLIDLGAHPDGFEITNVAIYDKALAEKTGADADWTRRSLYMGPHYDTLDTSVQDAFAGFLAERGVDEALSNFIVQYCEYKEQKDYISWLAGVKDFIKA</sequence>
<dbReference type="EMBL" id="ALBS01000322">
    <property type="protein sequence ID" value="EJT45740.1"/>
    <property type="molecule type" value="Genomic_DNA"/>
</dbReference>
<dbReference type="Proteomes" id="UP000002748">
    <property type="component" value="Unassembled WGS sequence"/>
</dbReference>
<dbReference type="OrthoDB" id="278212at2759"/>
<name>J4U6G4_TRIAS</name>
<dbReference type="Gene3D" id="3.10.280.10">
    <property type="entry name" value="Mitochondrial glycoprotein"/>
    <property type="match status" value="1"/>
</dbReference>
<dbReference type="AlphaFoldDB" id="J4U6G4"/>
<proteinExistence type="predicted"/>
<dbReference type="HOGENOM" id="CLU_072692_0_0_1"/>
<accession>J4U6G4</accession>
<dbReference type="GO" id="GO:0005759">
    <property type="term" value="C:mitochondrial matrix"/>
    <property type="evidence" value="ECO:0007669"/>
    <property type="project" value="InterPro"/>
</dbReference>
<evidence type="ECO:0000313" key="1">
    <source>
        <dbReference type="EMBL" id="EJT45740.1"/>
    </source>
</evidence>
<dbReference type="SUPFAM" id="SSF54529">
    <property type="entry name" value="Mitochondrial glycoprotein MAM33-like"/>
    <property type="match status" value="1"/>
</dbReference>
<dbReference type="Pfam" id="PF02330">
    <property type="entry name" value="MAM33"/>
    <property type="match status" value="1"/>
</dbReference>
<dbReference type="PANTHER" id="PTHR10826">
    <property type="entry name" value="COMPLEMENT COMPONENT 1"/>
    <property type="match status" value="1"/>
</dbReference>
<dbReference type="KEGG" id="tasa:A1Q1_05889"/>
<protein>
    <submittedName>
        <fullName evidence="1">Aerobic respiration-related protein</fullName>
    </submittedName>
</protein>
<dbReference type="RefSeq" id="XP_014176573.1">
    <property type="nucleotide sequence ID" value="XM_014321098.1"/>
</dbReference>
<evidence type="ECO:0000313" key="2">
    <source>
        <dbReference type="Proteomes" id="UP000002748"/>
    </source>
</evidence>
<dbReference type="GeneID" id="25989401"/>
<organism evidence="1 2">
    <name type="scientific">Trichosporon asahii var. asahii (strain ATCC 90039 / CBS 2479 / JCM 2466 / KCTC 7840 / NBRC 103889/ NCYC 2677 / UAMH 7654)</name>
    <name type="common">Yeast</name>
    <dbReference type="NCBI Taxonomy" id="1186058"/>
    <lineage>
        <taxon>Eukaryota</taxon>
        <taxon>Fungi</taxon>
        <taxon>Dikarya</taxon>
        <taxon>Basidiomycota</taxon>
        <taxon>Agaricomycotina</taxon>
        <taxon>Tremellomycetes</taxon>
        <taxon>Trichosporonales</taxon>
        <taxon>Trichosporonaceae</taxon>
        <taxon>Trichosporon</taxon>
    </lineage>
</organism>
<reference evidence="1 2" key="1">
    <citation type="journal article" date="2012" name="Eukaryot. Cell">
        <title>Draft genome sequence of CBS 2479, the standard type strain of Trichosporon asahii.</title>
        <authorList>
            <person name="Yang R.Y."/>
            <person name="Li H.T."/>
            <person name="Zhu H."/>
            <person name="Zhou G.P."/>
            <person name="Wang M."/>
            <person name="Wang L."/>
        </authorList>
    </citation>
    <scope>NUCLEOTIDE SEQUENCE [LARGE SCALE GENOMIC DNA]</scope>
    <source>
        <strain evidence="2">ATCC 90039 / CBS 2479 / JCM 2466 / KCTC 7840 / NCYC 2677 / UAMH 7654</strain>
    </source>
</reference>